<dbReference type="EMBL" id="JASNGB010000111">
    <property type="protein sequence ID" value="MDL2344776.1"/>
    <property type="molecule type" value="Genomic_DNA"/>
</dbReference>
<name>A0ABT7JI80_9DEIO</name>
<reference evidence="1 2" key="1">
    <citation type="submission" date="2023-05" db="EMBL/GenBank/DDBJ databases">
        <authorList>
            <person name="Gao F."/>
        </authorList>
    </citation>
    <scope>NUCLEOTIDE SEQUENCE [LARGE SCALE GENOMIC DNA]</scope>
    <source>
        <strain evidence="1 2">MIMF12</strain>
    </source>
</reference>
<evidence type="ECO:0000313" key="1">
    <source>
        <dbReference type="EMBL" id="MDL2344776.1"/>
    </source>
</evidence>
<dbReference type="PANTHER" id="PTHR35802:SF1">
    <property type="entry name" value="PROTEASE SYNTHASE AND SPORULATION PROTEIN PAI 2"/>
    <property type="match status" value="1"/>
</dbReference>
<proteinExistence type="predicted"/>
<dbReference type="PANTHER" id="PTHR35802">
    <property type="entry name" value="PROTEASE SYNTHASE AND SPORULATION PROTEIN PAI 2"/>
    <property type="match status" value="1"/>
</dbReference>
<dbReference type="Proteomes" id="UP001302059">
    <property type="component" value="Unassembled WGS sequence"/>
</dbReference>
<sequence>MRNGPAAAECLLVFQGPQAYVTPSWYETNRDTGKVVPIWTYATVHVQGTPRLVEDAGWLACHLSLPTAAPGPGSIQCP</sequence>
<accession>A0ABT7JI80</accession>
<dbReference type="SUPFAM" id="SSF50475">
    <property type="entry name" value="FMN-binding split barrel"/>
    <property type="match status" value="1"/>
</dbReference>
<dbReference type="Gene3D" id="2.30.110.10">
    <property type="entry name" value="Electron Transport, Fmn-binding Protein, Chain A"/>
    <property type="match status" value="1"/>
</dbReference>
<keyword evidence="2" id="KW-1185">Reference proteome</keyword>
<evidence type="ECO:0000313" key="2">
    <source>
        <dbReference type="Proteomes" id="UP001302059"/>
    </source>
</evidence>
<gene>
    <name evidence="1" type="ORF">QOL99_11530</name>
</gene>
<comment type="caution">
    <text evidence="1">The sequence shown here is derived from an EMBL/GenBank/DDBJ whole genome shotgun (WGS) entry which is preliminary data.</text>
</comment>
<dbReference type="InterPro" id="IPR007396">
    <property type="entry name" value="TR_PAI2-type"/>
</dbReference>
<dbReference type="InterPro" id="IPR012349">
    <property type="entry name" value="Split_barrel_FMN-bd"/>
</dbReference>
<dbReference type="Pfam" id="PF04299">
    <property type="entry name" value="FMN_bind_2"/>
    <property type="match status" value="1"/>
</dbReference>
<protein>
    <submittedName>
        <fullName evidence="1">FMN-binding negative transcriptional regulator</fullName>
    </submittedName>
</protein>
<organism evidence="1 2">
    <name type="scientific">Deinococcus rhizophilus</name>
    <dbReference type="NCBI Taxonomy" id="3049544"/>
    <lineage>
        <taxon>Bacteria</taxon>
        <taxon>Thermotogati</taxon>
        <taxon>Deinococcota</taxon>
        <taxon>Deinococci</taxon>
        <taxon>Deinococcales</taxon>
        <taxon>Deinococcaceae</taxon>
        <taxon>Deinococcus</taxon>
    </lineage>
</organism>
<dbReference type="RefSeq" id="WP_285523992.1">
    <property type="nucleotide sequence ID" value="NZ_JASNGB010000111.1"/>
</dbReference>